<sequence length="99" mass="12082">MCLQLTNKKNFWGYVQQLIPEKTDKQLREYYQKSFQRLMYESLTDEDDIRLLKQLFLNDPNKRAAVLADEFMQACQNKNYFKRNIVMYIVNLKRKGIEY</sequence>
<keyword evidence="2" id="KW-1185">Reference proteome</keyword>
<gene>
    <name evidence="1" type="ORF">HINF_LOCUS12542</name>
</gene>
<evidence type="ECO:0000313" key="2">
    <source>
        <dbReference type="Proteomes" id="UP001642409"/>
    </source>
</evidence>
<dbReference type="Proteomes" id="UP001642409">
    <property type="component" value="Unassembled WGS sequence"/>
</dbReference>
<proteinExistence type="predicted"/>
<dbReference type="EMBL" id="CAXDID020000028">
    <property type="protein sequence ID" value="CAL5992351.1"/>
    <property type="molecule type" value="Genomic_DNA"/>
</dbReference>
<organism evidence="1 2">
    <name type="scientific">Hexamita inflata</name>
    <dbReference type="NCBI Taxonomy" id="28002"/>
    <lineage>
        <taxon>Eukaryota</taxon>
        <taxon>Metamonada</taxon>
        <taxon>Diplomonadida</taxon>
        <taxon>Hexamitidae</taxon>
        <taxon>Hexamitinae</taxon>
        <taxon>Hexamita</taxon>
    </lineage>
</organism>
<protein>
    <submittedName>
        <fullName evidence="1">Hypothetical_protein</fullName>
    </submittedName>
</protein>
<evidence type="ECO:0000313" key="1">
    <source>
        <dbReference type="EMBL" id="CAL5992351.1"/>
    </source>
</evidence>
<accession>A0ABP1HE68</accession>
<dbReference type="Gene3D" id="1.10.10.60">
    <property type="entry name" value="Homeodomain-like"/>
    <property type="match status" value="1"/>
</dbReference>
<name>A0ABP1HE68_9EUKA</name>
<reference evidence="1 2" key="1">
    <citation type="submission" date="2024-07" db="EMBL/GenBank/DDBJ databases">
        <authorList>
            <person name="Akdeniz Z."/>
        </authorList>
    </citation>
    <scope>NUCLEOTIDE SEQUENCE [LARGE SCALE GENOMIC DNA]</scope>
</reference>
<comment type="caution">
    <text evidence="1">The sequence shown here is derived from an EMBL/GenBank/DDBJ whole genome shotgun (WGS) entry which is preliminary data.</text>
</comment>